<evidence type="ECO:0000259" key="1">
    <source>
        <dbReference type="Pfam" id="PF13439"/>
    </source>
</evidence>
<keyword evidence="2" id="KW-0328">Glycosyltransferase</keyword>
<protein>
    <submittedName>
        <fullName evidence="2">Glycosyltransferase</fullName>
        <ecNumber evidence="2">2.4.-.-</ecNumber>
    </submittedName>
</protein>
<dbReference type="PANTHER" id="PTHR12526:SF630">
    <property type="entry name" value="GLYCOSYLTRANSFERASE"/>
    <property type="match status" value="1"/>
</dbReference>
<gene>
    <name evidence="2" type="ORF">ACFQ4L_02040</name>
</gene>
<dbReference type="GO" id="GO:0016757">
    <property type="term" value="F:glycosyltransferase activity"/>
    <property type="evidence" value="ECO:0007669"/>
    <property type="project" value="UniProtKB-KW"/>
</dbReference>
<dbReference type="Gene3D" id="3.40.50.2000">
    <property type="entry name" value="Glycogen Phosphorylase B"/>
    <property type="match status" value="2"/>
</dbReference>
<reference evidence="3" key="1">
    <citation type="journal article" date="2019" name="Int. J. Syst. Evol. Microbiol.">
        <title>The Global Catalogue of Microorganisms (GCM) 10K type strain sequencing project: providing services to taxonomists for standard genome sequencing and annotation.</title>
        <authorList>
            <consortium name="The Broad Institute Genomics Platform"/>
            <consortium name="The Broad Institute Genome Sequencing Center for Infectious Disease"/>
            <person name="Wu L."/>
            <person name="Ma J."/>
        </authorList>
    </citation>
    <scope>NUCLEOTIDE SEQUENCE [LARGE SCALE GENOMIC DNA]</scope>
    <source>
        <strain evidence="3">CCM 8951</strain>
    </source>
</reference>
<dbReference type="CDD" id="cd03811">
    <property type="entry name" value="GT4_GT28_WabH-like"/>
    <property type="match status" value="1"/>
</dbReference>
<comment type="caution">
    <text evidence="2">The sequence shown here is derived from an EMBL/GenBank/DDBJ whole genome shotgun (WGS) entry which is preliminary data.</text>
</comment>
<sequence>MKIAFVTPFLSGQGGTETVLLKVLNYLAQNMTNHQYELVLTEGSQHKQWLKRLDRRIEITENPTRNPITVRLFERHYFSTTPAELIISLGSRPIFVASQVRDHLKRPYKIVSWIHSTLKNVRWFDPDSLQHADAHLAISSGIADQMKDYGIAADRIYTIYNPVTPCEALIPRSQPGETTRFIFVGRIQYRGQKDLKALLGGLQNLRGDWTIDFYGAGNGLNECKDFIKRHPQLKPRVRWHGWITDPWAEIQTADALLLSSKFEGLPMVLLEAMSHGIPCVSSDCPTGPADIIQDGKNGFLYPLGNTGKLHHALDRVVQGYEFDDEETIRASIDKFYDQNYFTRVQEVIEHIVRQ</sequence>
<evidence type="ECO:0000313" key="3">
    <source>
        <dbReference type="Proteomes" id="UP001597244"/>
    </source>
</evidence>
<name>A0ABW4DJU7_9LACO</name>
<dbReference type="SUPFAM" id="SSF53756">
    <property type="entry name" value="UDP-Glycosyltransferase/glycogen phosphorylase"/>
    <property type="match status" value="1"/>
</dbReference>
<feature type="domain" description="Glycosyltransferase subfamily 4-like N-terminal" evidence="1">
    <location>
        <begin position="14"/>
        <end position="163"/>
    </location>
</feature>
<dbReference type="InterPro" id="IPR028098">
    <property type="entry name" value="Glyco_trans_4-like_N"/>
</dbReference>
<evidence type="ECO:0000313" key="2">
    <source>
        <dbReference type="EMBL" id="MFD1464874.1"/>
    </source>
</evidence>
<dbReference type="Pfam" id="PF13692">
    <property type="entry name" value="Glyco_trans_1_4"/>
    <property type="match status" value="1"/>
</dbReference>
<dbReference type="EMBL" id="JBHTOF010000020">
    <property type="protein sequence ID" value="MFD1464874.1"/>
    <property type="molecule type" value="Genomic_DNA"/>
</dbReference>
<dbReference type="EC" id="2.4.-.-" evidence="2"/>
<dbReference type="Proteomes" id="UP001597244">
    <property type="component" value="Unassembled WGS sequence"/>
</dbReference>
<accession>A0ABW4DJU7</accession>
<organism evidence="2 3">
    <name type="scientific">Lapidilactobacillus mulanensis</name>
    <dbReference type="NCBI Taxonomy" id="2485999"/>
    <lineage>
        <taxon>Bacteria</taxon>
        <taxon>Bacillati</taxon>
        <taxon>Bacillota</taxon>
        <taxon>Bacilli</taxon>
        <taxon>Lactobacillales</taxon>
        <taxon>Lactobacillaceae</taxon>
        <taxon>Lapidilactobacillus</taxon>
    </lineage>
</organism>
<dbReference type="RefSeq" id="WP_125576077.1">
    <property type="nucleotide sequence ID" value="NZ_JBHTOF010000020.1"/>
</dbReference>
<dbReference type="Pfam" id="PF13439">
    <property type="entry name" value="Glyco_transf_4"/>
    <property type="match status" value="1"/>
</dbReference>
<keyword evidence="2" id="KW-0808">Transferase</keyword>
<dbReference type="PANTHER" id="PTHR12526">
    <property type="entry name" value="GLYCOSYLTRANSFERASE"/>
    <property type="match status" value="1"/>
</dbReference>
<proteinExistence type="predicted"/>
<keyword evidence="3" id="KW-1185">Reference proteome</keyword>